<reference evidence="2" key="1">
    <citation type="submission" date="2022-12" db="EMBL/GenBank/DDBJ databases">
        <title>Chromosome-Level Genome Assembly of Japanese Cedar (Cryptomeriajaponica D. Don).</title>
        <authorList>
            <person name="Fujino T."/>
            <person name="Yamaguchi K."/>
            <person name="Yokoyama T."/>
            <person name="Hamanaka T."/>
            <person name="Harazono Y."/>
            <person name="Kamada H."/>
            <person name="Kobayashi W."/>
            <person name="Ujino-Ihara T."/>
            <person name="Uchiyama K."/>
            <person name="Matsumoto A."/>
            <person name="Izuno A."/>
            <person name="Tsumura Y."/>
            <person name="Toyoda A."/>
            <person name="Shigenobu S."/>
            <person name="Moriguchi Y."/>
            <person name="Ueno S."/>
            <person name="Kasahara M."/>
        </authorList>
    </citation>
    <scope>NUCLEOTIDE SEQUENCE</scope>
</reference>
<evidence type="ECO:0000313" key="3">
    <source>
        <dbReference type="Proteomes" id="UP001234787"/>
    </source>
</evidence>
<keyword evidence="3" id="KW-1185">Reference proteome</keyword>
<dbReference type="AlphaFoldDB" id="A0AAD3RRP2"/>
<accession>A0AAD3RRP2</accession>
<protein>
    <submittedName>
        <fullName evidence="2">Uncharacterized protein</fullName>
    </submittedName>
</protein>
<organism evidence="2 3">
    <name type="scientific">Cryptomeria japonica</name>
    <name type="common">Japanese cedar</name>
    <name type="synonym">Cupressus japonica</name>
    <dbReference type="NCBI Taxonomy" id="3369"/>
    <lineage>
        <taxon>Eukaryota</taxon>
        <taxon>Viridiplantae</taxon>
        <taxon>Streptophyta</taxon>
        <taxon>Embryophyta</taxon>
        <taxon>Tracheophyta</taxon>
        <taxon>Spermatophyta</taxon>
        <taxon>Pinopsida</taxon>
        <taxon>Pinidae</taxon>
        <taxon>Conifers II</taxon>
        <taxon>Cupressales</taxon>
        <taxon>Cupressaceae</taxon>
        <taxon>Cryptomeria</taxon>
    </lineage>
</organism>
<evidence type="ECO:0000313" key="2">
    <source>
        <dbReference type="EMBL" id="GLJ58853.1"/>
    </source>
</evidence>
<name>A0AAD3RRP2_CRYJA</name>
<comment type="caution">
    <text evidence="2">The sequence shown here is derived from an EMBL/GenBank/DDBJ whole genome shotgun (WGS) entry which is preliminary data.</text>
</comment>
<gene>
    <name evidence="1" type="ORF">SUGI_1478110</name>
    <name evidence="2" type="ORF">SUGI_1480440</name>
</gene>
<proteinExistence type="predicted"/>
<dbReference type="EMBL" id="BSEH01000569">
    <property type="protein sequence ID" value="GLJ58853.1"/>
    <property type="molecule type" value="Genomic_DNA"/>
</dbReference>
<dbReference type="Proteomes" id="UP001234787">
    <property type="component" value="Unassembled WGS sequence"/>
</dbReference>
<evidence type="ECO:0000313" key="1">
    <source>
        <dbReference type="EMBL" id="GLJ58790.1"/>
    </source>
</evidence>
<sequence length="122" mass="13353">MQLISVQLAIDLYMGLGQGKRRAVELNLRLEDIKRGWSSTLHAGVGVKGHKLDLVLALTPLNLHLERLNRIVRRLPETPDSASQTGRDALRGSGSGYAAVSDIGSYTMHLPTPTRIAVMVNR</sequence>
<dbReference type="EMBL" id="BSEH01000545">
    <property type="protein sequence ID" value="GLJ58790.1"/>
    <property type="molecule type" value="Genomic_DNA"/>
</dbReference>